<name>A0A6I0EXC5_9FIRM</name>
<keyword evidence="7" id="KW-1185">Reference proteome</keyword>
<keyword evidence="5" id="KW-0460">Magnesium</keyword>
<evidence type="ECO:0000256" key="4">
    <source>
        <dbReference type="PIRSR" id="PIRSR006806-1"/>
    </source>
</evidence>
<dbReference type="GO" id="GO:0035999">
    <property type="term" value="P:tetrahydrofolate interconversion"/>
    <property type="evidence" value="ECO:0007669"/>
    <property type="project" value="TreeGrafter"/>
</dbReference>
<organism evidence="6 7">
    <name type="scientific">Heliorestis acidaminivorans</name>
    <dbReference type="NCBI Taxonomy" id="553427"/>
    <lineage>
        <taxon>Bacteria</taxon>
        <taxon>Bacillati</taxon>
        <taxon>Bacillota</taxon>
        <taxon>Clostridia</taxon>
        <taxon>Eubacteriales</taxon>
        <taxon>Heliobacteriaceae</taxon>
        <taxon>Heliorestis</taxon>
    </lineage>
</organism>
<dbReference type="PIRSF" id="PIRSF006806">
    <property type="entry name" value="FTHF_cligase"/>
    <property type="match status" value="1"/>
</dbReference>
<dbReference type="GO" id="GO:0046872">
    <property type="term" value="F:metal ion binding"/>
    <property type="evidence" value="ECO:0007669"/>
    <property type="project" value="UniProtKB-KW"/>
</dbReference>
<dbReference type="Proteomes" id="UP000468766">
    <property type="component" value="Unassembled WGS sequence"/>
</dbReference>
<dbReference type="NCBIfam" id="TIGR02727">
    <property type="entry name" value="MTHFS_bact"/>
    <property type="match status" value="1"/>
</dbReference>
<evidence type="ECO:0000313" key="7">
    <source>
        <dbReference type="Proteomes" id="UP000468766"/>
    </source>
</evidence>
<keyword evidence="2 4" id="KW-0547">Nucleotide-binding</keyword>
<comment type="similarity">
    <text evidence="1 5">Belongs to the 5-formyltetrahydrofolate cyclo-ligase family.</text>
</comment>
<evidence type="ECO:0000256" key="2">
    <source>
        <dbReference type="ARBA" id="ARBA00022741"/>
    </source>
</evidence>
<dbReference type="GO" id="GO:0005524">
    <property type="term" value="F:ATP binding"/>
    <property type="evidence" value="ECO:0007669"/>
    <property type="project" value="UniProtKB-KW"/>
</dbReference>
<comment type="caution">
    <text evidence="6">The sequence shown here is derived from an EMBL/GenBank/DDBJ whole genome shotgun (WGS) entry which is preliminary data.</text>
</comment>
<accession>A0A6I0EXC5</accession>
<dbReference type="InterPro" id="IPR024185">
    <property type="entry name" value="FTHF_cligase-like_sf"/>
</dbReference>
<dbReference type="PANTHER" id="PTHR23407:SF1">
    <property type="entry name" value="5-FORMYLTETRAHYDROFOLATE CYCLO-LIGASE"/>
    <property type="match status" value="1"/>
</dbReference>
<dbReference type="AlphaFoldDB" id="A0A6I0EXC5"/>
<comment type="catalytic activity">
    <reaction evidence="5">
        <text>(6S)-5-formyl-5,6,7,8-tetrahydrofolate + ATP = (6R)-5,10-methenyltetrahydrofolate + ADP + phosphate</text>
        <dbReference type="Rhea" id="RHEA:10488"/>
        <dbReference type="ChEBI" id="CHEBI:30616"/>
        <dbReference type="ChEBI" id="CHEBI:43474"/>
        <dbReference type="ChEBI" id="CHEBI:57455"/>
        <dbReference type="ChEBI" id="CHEBI:57457"/>
        <dbReference type="ChEBI" id="CHEBI:456216"/>
        <dbReference type="EC" id="6.3.3.2"/>
    </reaction>
</comment>
<dbReference type="PANTHER" id="PTHR23407">
    <property type="entry name" value="ATPASE INHIBITOR/5-FORMYLTETRAHYDROFOLATE CYCLO-LIGASE"/>
    <property type="match status" value="1"/>
</dbReference>
<evidence type="ECO:0000256" key="5">
    <source>
        <dbReference type="RuleBase" id="RU361279"/>
    </source>
</evidence>
<dbReference type="GO" id="GO:0030272">
    <property type="term" value="F:5-formyltetrahydrofolate cyclo-ligase activity"/>
    <property type="evidence" value="ECO:0007669"/>
    <property type="project" value="UniProtKB-EC"/>
</dbReference>
<proteinExistence type="inferred from homology"/>
<keyword evidence="3 4" id="KW-0067">ATP-binding</keyword>
<gene>
    <name evidence="6" type="ORF">F9B85_11255</name>
</gene>
<feature type="binding site" evidence="4">
    <location>
        <position position="62"/>
    </location>
    <ligand>
        <name>substrate</name>
    </ligand>
</feature>
<evidence type="ECO:0000313" key="6">
    <source>
        <dbReference type="EMBL" id="KAB2951854.1"/>
    </source>
</evidence>
<dbReference type="EMBL" id="WBXO01000009">
    <property type="protein sequence ID" value="KAB2951854.1"/>
    <property type="molecule type" value="Genomic_DNA"/>
</dbReference>
<dbReference type="OrthoDB" id="9801938at2"/>
<dbReference type="InterPro" id="IPR002698">
    <property type="entry name" value="FTHF_cligase"/>
</dbReference>
<feature type="binding site" evidence="4">
    <location>
        <begin position="11"/>
        <end position="15"/>
    </location>
    <ligand>
        <name>ATP</name>
        <dbReference type="ChEBI" id="CHEBI:30616"/>
    </ligand>
</feature>
<dbReference type="EC" id="6.3.3.2" evidence="5"/>
<evidence type="ECO:0000256" key="3">
    <source>
        <dbReference type="ARBA" id="ARBA00022840"/>
    </source>
</evidence>
<keyword evidence="6" id="KW-0436">Ligase</keyword>
<comment type="cofactor">
    <cofactor evidence="5">
        <name>Mg(2+)</name>
        <dbReference type="ChEBI" id="CHEBI:18420"/>
    </cofactor>
</comment>
<dbReference type="SUPFAM" id="SSF100950">
    <property type="entry name" value="NagB/RpiA/CoA transferase-like"/>
    <property type="match status" value="1"/>
</dbReference>
<dbReference type="InterPro" id="IPR037171">
    <property type="entry name" value="NagB/RpiA_transferase-like"/>
</dbReference>
<protein>
    <recommendedName>
        <fullName evidence="5">5-formyltetrahydrofolate cyclo-ligase</fullName>
        <ecNumber evidence="5">6.3.3.2</ecNumber>
    </recommendedName>
</protein>
<keyword evidence="5" id="KW-0479">Metal-binding</keyword>
<dbReference type="Gene3D" id="3.40.50.10420">
    <property type="entry name" value="NagB/RpiA/CoA transferase-like"/>
    <property type="match status" value="1"/>
</dbReference>
<reference evidence="6 7" key="1">
    <citation type="submission" date="2019-10" db="EMBL/GenBank/DDBJ databases">
        <title>Whole-genome sequence of the extremophile Heliorestis acidaminivorans DSM 24790.</title>
        <authorList>
            <person name="Kyndt J.A."/>
            <person name="Meyer T.E."/>
        </authorList>
    </citation>
    <scope>NUCLEOTIDE SEQUENCE [LARGE SCALE GENOMIC DNA]</scope>
    <source>
        <strain evidence="6 7">DSM 24790</strain>
    </source>
</reference>
<feature type="binding site" evidence="4">
    <location>
        <begin position="141"/>
        <end position="149"/>
    </location>
    <ligand>
        <name>ATP</name>
        <dbReference type="ChEBI" id="CHEBI:30616"/>
    </ligand>
</feature>
<dbReference type="RefSeq" id="WP_151620958.1">
    <property type="nucleotide sequence ID" value="NZ_WBXO01000009.1"/>
</dbReference>
<sequence length="202" mass="23183">MVDFEGIKEQKVKLRASILQKRKQQTIEEQIYKSTIITEKLVQGRDFQEARTVMAYSSFRQEVMTKALLELAWQEGKRVLIPLCQPSDSKIIPCQIDSFDDLVEGTWGILEPSPEKLNPLSPAEIDLVLVPALAFDLQGHRLGYGAGYYDRFLPQLQEKAVKIGLAYELQIIEKLFPEDHDIPVDSIITESRWINCKGRSYR</sequence>
<dbReference type="GO" id="GO:0009396">
    <property type="term" value="P:folic acid-containing compound biosynthetic process"/>
    <property type="evidence" value="ECO:0007669"/>
    <property type="project" value="TreeGrafter"/>
</dbReference>
<dbReference type="Pfam" id="PF01812">
    <property type="entry name" value="5-FTHF_cyc-lig"/>
    <property type="match status" value="1"/>
</dbReference>
<evidence type="ECO:0000256" key="1">
    <source>
        <dbReference type="ARBA" id="ARBA00010638"/>
    </source>
</evidence>